<dbReference type="GO" id="GO:0003688">
    <property type="term" value="F:DNA replication origin binding"/>
    <property type="evidence" value="ECO:0007669"/>
    <property type="project" value="TreeGrafter"/>
</dbReference>
<comment type="subunit">
    <text evidence="5">ORC is composed of six subunits.</text>
</comment>
<name>S9TUA9_9TRYP</name>
<dbReference type="GO" id="GO:0016887">
    <property type="term" value="F:ATP hydrolysis activity"/>
    <property type="evidence" value="ECO:0007669"/>
    <property type="project" value="InterPro"/>
</dbReference>
<gene>
    <name evidence="7" type="ORF">STCU_09144</name>
</gene>
<evidence type="ECO:0000256" key="3">
    <source>
        <dbReference type="ARBA" id="ARBA00023125"/>
    </source>
</evidence>
<keyword evidence="8" id="KW-1185">Reference proteome</keyword>
<reference evidence="7 8" key="1">
    <citation type="journal article" date="2013" name="PLoS ONE">
        <title>Predicting the Proteins of Angomonas deanei, Strigomonas culicis and Their Respective Endosymbionts Reveals New Aspects of the Trypanosomatidae Family.</title>
        <authorList>
            <person name="Motta M.C."/>
            <person name="Martins A.C."/>
            <person name="de Souza S.S."/>
            <person name="Catta-Preta C.M."/>
            <person name="Silva R."/>
            <person name="Klein C.C."/>
            <person name="de Almeida L.G."/>
            <person name="de Lima Cunha O."/>
            <person name="Ciapina L.P."/>
            <person name="Brocchi M."/>
            <person name="Colabardini A.C."/>
            <person name="de Araujo Lima B."/>
            <person name="Machado C.R."/>
            <person name="de Almeida Soares C.M."/>
            <person name="Probst C.M."/>
            <person name="de Menezes C.B."/>
            <person name="Thompson C.E."/>
            <person name="Bartholomeu D.C."/>
            <person name="Gradia D.F."/>
            <person name="Pavoni D.P."/>
            <person name="Grisard E.C."/>
            <person name="Fantinatti-Garboggini F."/>
            <person name="Marchini F.K."/>
            <person name="Rodrigues-Luiz G.F."/>
            <person name="Wagner G."/>
            <person name="Goldman G.H."/>
            <person name="Fietto J.L."/>
            <person name="Elias M.C."/>
            <person name="Goldman M.H."/>
            <person name="Sagot M.F."/>
            <person name="Pereira M."/>
            <person name="Stoco P.H."/>
            <person name="de Mendonca-Neto R.P."/>
            <person name="Teixeira S.M."/>
            <person name="Maciel T.E."/>
            <person name="de Oliveira Mendes T.A."/>
            <person name="Urmenyi T.P."/>
            <person name="de Souza W."/>
            <person name="Schenkman S."/>
            <person name="de Vasconcelos A.T."/>
        </authorList>
    </citation>
    <scope>NUCLEOTIDE SEQUENCE [LARGE SCALE GENOMIC DNA]</scope>
</reference>
<dbReference type="InterPro" id="IPR049945">
    <property type="entry name" value="AAA_22"/>
</dbReference>
<dbReference type="GO" id="GO:0006270">
    <property type="term" value="P:DNA replication initiation"/>
    <property type="evidence" value="ECO:0007669"/>
    <property type="project" value="TreeGrafter"/>
</dbReference>
<evidence type="ECO:0000256" key="5">
    <source>
        <dbReference type="RuleBase" id="RU365058"/>
    </source>
</evidence>
<protein>
    <recommendedName>
        <fullName evidence="5">Origin recognition complex subunit 1</fullName>
    </recommendedName>
</protein>
<dbReference type="GO" id="GO:0033314">
    <property type="term" value="P:mitotic DNA replication checkpoint signaling"/>
    <property type="evidence" value="ECO:0007669"/>
    <property type="project" value="TreeGrafter"/>
</dbReference>
<evidence type="ECO:0000313" key="8">
    <source>
        <dbReference type="Proteomes" id="UP000015354"/>
    </source>
</evidence>
<keyword evidence="5" id="KW-0547">Nucleotide-binding</keyword>
<comment type="caution">
    <text evidence="7">The sequence shown here is derived from an EMBL/GenBank/DDBJ whole genome shotgun (WGS) entry which is preliminary data.</text>
</comment>
<accession>S9TUA9</accession>
<dbReference type="SUPFAM" id="SSF52540">
    <property type="entry name" value="P-loop containing nucleoside triphosphate hydrolases"/>
    <property type="match status" value="1"/>
</dbReference>
<dbReference type="Proteomes" id="UP000015354">
    <property type="component" value="Unassembled WGS sequence"/>
</dbReference>
<dbReference type="OrthoDB" id="1926878at2759"/>
<dbReference type="InterPro" id="IPR050311">
    <property type="entry name" value="ORC1/CDC6"/>
</dbReference>
<dbReference type="AlphaFoldDB" id="S9TUA9"/>
<sequence>MKRVRESDEDKRSDLIFALQKGIASLSISGGTKQKDLVCRDEHVKSIIVFLNEPAHTSMQIYGMPGTGKTATVYYALSCLASQPHEKPSAVLLNGYVVQKSTDIFWTLYSHLTKSRLGVEQNIHPDQCAAALEKRFRHGWGCIPSTCVIIIDEVDKVLRKYSKALFKIVDWLTLPHCNCKLITISNSMELGVDAKTKSRLDITKQLVFMPYNVQELKTILQSRVGSIAPKLFSEQAINLLCHQTASHYGDVRRLLQSASAALCGVLMNLNHRDLQPKLQDGIVSVKEIHGVVRQIFQDRFVEFIKAIRSPVLFLCICSLAKCVEDLTKRNASDCRVSLELLLNKVKEAERACLPSTKCISRAAFYQIIEILRQVSLLDISVGEERFPVLNSEEISESTEEVYVSLLQPVHTVCDACRFHDSFGSALASKLL</sequence>
<evidence type="ECO:0000256" key="4">
    <source>
        <dbReference type="ARBA" id="ARBA00023242"/>
    </source>
</evidence>
<keyword evidence="5" id="KW-0067">ATP-binding</keyword>
<comment type="similarity">
    <text evidence="2">Belongs to the CDC6/cdc18 family.</text>
</comment>
<evidence type="ECO:0000313" key="7">
    <source>
        <dbReference type="EMBL" id="EPY20124.1"/>
    </source>
</evidence>
<evidence type="ECO:0000256" key="1">
    <source>
        <dbReference type="ARBA" id="ARBA00004123"/>
    </source>
</evidence>
<dbReference type="InterPro" id="IPR027417">
    <property type="entry name" value="P-loop_NTPase"/>
</dbReference>
<comment type="similarity">
    <text evidence="5">Belongs to the ORC1 family.</text>
</comment>
<keyword evidence="5" id="KW-0235">DNA replication</keyword>
<proteinExistence type="inferred from homology"/>
<dbReference type="Gene3D" id="3.40.50.300">
    <property type="entry name" value="P-loop containing nucleotide triphosphate hydrolases"/>
    <property type="match status" value="1"/>
</dbReference>
<dbReference type="Pfam" id="PF13401">
    <property type="entry name" value="AAA_22"/>
    <property type="match status" value="1"/>
</dbReference>
<feature type="domain" description="ORC1/DEAH AAA+ ATPase" evidence="6">
    <location>
        <begin position="58"/>
        <end position="182"/>
    </location>
</feature>
<dbReference type="PANTHER" id="PTHR10763:SF23">
    <property type="entry name" value="ORIGIN RECOGNITION COMPLEX SUBUNIT 1"/>
    <property type="match status" value="1"/>
</dbReference>
<evidence type="ECO:0000256" key="2">
    <source>
        <dbReference type="ARBA" id="ARBA00006184"/>
    </source>
</evidence>
<dbReference type="GO" id="GO:0005524">
    <property type="term" value="F:ATP binding"/>
    <property type="evidence" value="ECO:0007669"/>
    <property type="project" value="UniProtKB-KW"/>
</dbReference>
<comment type="function">
    <text evidence="5">Component of the origin recognition complex (ORC) that binds origins of replication. DNA-binding is ATP-dependent, however specific DNA sequences that define origins of replication have not been identified so far. ORC is required to assemble the pre-replication complex necessary to initiate DNA replication.</text>
</comment>
<dbReference type="EMBL" id="ATMH01009144">
    <property type="protein sequence ID" value="EPY20124.1"/>
    <property type="molecule type" value="Genomic_DNA"/>
</dbReference>
<evidence type="ECO:0000259" key="6">
    <source>
        <dbReference type="Pfam" id="PF13401"/>
    </source>
</evidence>
<keyword evidence="4 5" id="KW-0539">Nucleus</keyword>
<comment type="subcellular location">
    <subcellularLocation>
        <location evidence="1 5">Nucleus</location>
    </subcellularLocation>
</comment>
<dbReference type="PANTHER" id="PTHR10763">
    <property type="entry name" value="CELL DIVISION CONTROL PROTEIN 6-RELATED"/>
    <property type="match status" value="1"/>
</dbReference>
<dbReference type="GO" id="GO:0005664">
    <property type="term" value="C:nuclear origin of replication recognition complex"/>
    <property type="evidence" value="ECO:0007669"/>
    <property type="project" value="TreeGrafter"/>
</dbReference>
<organism evidence="7 8">
    <name type="scientific">Strigomonas culicis</name>
    <dbReference type="NCBI Taxonomy" id="28005"/>
    <lineage>
        <taxon>Eukaryota</taxon>
        <taxon>Discoba</taxon>
        <taxon>Euglenozoa</taxon>
        <taxon>Kinetoplastea</taxon>
        <taxon>Metakinetoplastina</taxon>
        <taxon>Trypanosomatida</taxon>
        <taxon>Trypanosomatidae</taxon>
        <taxon>Strigomonadinae</taxon>
        <taxon>Strigomonas</taxon>
    </lineage>
</organism>
<keyword evidence="3 5" id="KW-0238">DNA-binding</keyword>